<dbReference type="InterPro" id="IPR014347">
    <property type="entry name" value="Tautomerase/MIF_sf"/>
</dbReference>
<sequence length="142" mass="15297">MPERTKEPRKVLMPHLTIDYSVQLADVLDRAALVRELHPLVLERSGSTGVCKTFLRPAETYVGDGAHGGSAFVHVEVGLRPGRSETLKAHLAEDILHLVDKHLRAGGADGVVLSAEIRELAGSYRLARPEGRPGACSHPPNG</sequence>
<evidence type="ECO:0000313" key="1">
    <source>
        <dbReference type="EMBL" id="GAA2277936.1"/>
    </source>
</evidence>
<dbReference type="InterPro" id="IPR004220">
    <property type="entry name" value="5-COMe_2-OHmuconate_Isoase"/>
</dbReference>
<proteinExistence type="predicted"/>
<evidence type="ECO:0000313" key="2">
    <source>
        <dbReference type="Proteomes" id="UP001500442"/>
    </source>
</evidence>
<keyword evidence="2" id="KW-1185">Reference proteome</keyword>
<dbReference type="Proteomes" id="UP001500442">
    <property type="component" value="Unassembled WGS sequence"/>
</dbReference>
<reference evidence="2" key="1">
    <citation type="journal article" date="2019" name="Int. J. Syst. Evol. Microbiol.">
        <title>The Global Catalogue of Microorganisms (GCM) 10K type strain sequencing project: providing services to taxonomists for standard genome sequencing and annotation.</title>
        <authorList>
            <consortium name="The Broad Institute Genomics Platform"/>
            <consortium name="The Broad Institute Genome Sequencing Center for Infectious Disease"/>
            <person name="Wu L."/>
            <person name="Ma J."/>
        </authorList>
    </citation>
    <scope>NUCLEOTIDE SEQUENCE [LARGE SCALE GENOMIC DNA]</scope>
    <source>
        <strain evidence="2">JCM 4823</strain>
    </source>
</reference>
<dbReference type="SUPFAM" id="SSF55331">
    <property type="entry name" value="Tautomerase/MIF"/>
    <property type="match status" value="1"/>
</dbReference>
<comment type="caution">
    <text evidence="1">The sequence shown here is derived from an EMBL/GenBank/DDBJ whole genome shotgun (WGS) entry which is preliminary data.</text>
</comment>
<gene>
    <name evidence="1" type="ORF">GCM10010368_54700</name>
</gene>
<dbReference type="PANTHER" id="PTHR37950:SF1">
    <property type="entry name" value="4-HYDROXYPHENYLACETATE CATABOLISM PROTEIN"/>
    <property type="match status" value="1"/>
</dbReference>
<dbReference type="Gene3D" id="3.30.429.10">
    <property type="entry name" value="Macrophage Migration Inhibitory Factor"/>
    <property type="match status" value="1"/>
</dbReference>
<name>A0ABP5RVQ8_9ACTN</name>
<dbReference type="Pfam" id="PF02962">
    <property type="entry name" value="CHMI"/>
    <property type="match status" value="1"/>
</dbReference>
<protein>
    <recommendedName>
        <fullName evidence="3">Isomerase</fullName>
    </recommendedName>
</protein>
<evidence type="ECO:0008006" key="3">
    <source>
        <dbReference type="Google" id="ProtNLM"/>
    </source>
</evidence>
<accession>A0ABP5RVQ8</accession>
<organism evidence="1 2">
    <name type="scientific">Streptomyces roseiscleroticus</name>
    <dbReference type="NCBI Taxonomy" id="1972"/>
    <lineage>
        <taxon>Bacteria</taxon>
        <taxon>Bacillati</taxon>
        <taxon>Actinomycetota</taxon>
        <taxon>Actinomycetes</taxon>
        <taxon>Kitasatosporales</taxon>
        <taxon>Streptomycetaceae</taxon>
        <taxon>Streptomyces</taxon>
    </lineage>
</organism>
<dbReference type="EMBL" id="BAAASN010000018">
    <property type="protein sequence ID" value="GAA2277936.1"/>
    <property type="molecule type" value="Genomic_DNA"/>
</dbReference>
<dbReference type="PANTHER" id="PTHR37950">
    <property type="entry name" value="4-HYDROXYPHENYLACETATE CATABOLISM PROTEIN"/>
    <property type="match status" value="1"/>
</dbReference>